<dbReference type="PANTHER" id="PTHR47816:SF4">
    <property type="entry name" value="RIBOSOMAL RNA SMALL SUBUNIT METHYLTRANSFERASE C"/>
    <property type="match status" value="1"/>
</dbReference>
<evidence type="ECO:0000313" key="5">
    <source>
        <dbReference type="EMBL" id="TDO38773.1"/>
    </source>
</evidence>
<dbReference type="AlphaFoldDB" id="A0A4R6JQB6"/>
<sequence>MNAHSVRHPRARSRVDRRQTGPVSADHYFSAEPTTPDRRGEIEFSVAGRGYRLAVASGIFSAGRLDPGTAVLLRKGDLPVADAGGTFLDLGCGYGPIACVLASEAPGATVYAVDVNARARELTALNAETLGLAGRVRVAEPGEVPEEVTFDQIWSNPPTHVGKSELRALMQRWLPRLAPGGVAWLVINRHLGGDSLHTWLVENGWDVERTASQKGFRVLRVARKTD</sequence>
<dbReference type="Proteomes" id="UP000294901">
    <property type="component" value="Unassembled WGS sequence"/>
</dbReference>
<dbReference type="CDD" id="cd02440">
    <property type="entry name" value="AdoMet_MTases"/>
    <property type="match status" value="1"/>
</dbReference>
<dbReference type="InterPro" id="IPR007848">
    <property type="entry name" value="Small_mtfrase_dom"/>
</dbReference>
<dbReference type="Pfam" id="PF05175">
    <property type="entry name" value="MTS"/>
    <property type="match status" value="1"/>
</dbReference>
<feature type="compositionally biased region" description="Basic residues" evidence="3">
    <location>
        <begin position="1"/>
        <end position="12"/>
    </location>
</feature>
<evidence type="ECO:0000256" key="2">
    <source>
        <dbReference type="ARBA" id="ARBA00022679"/>
    </source>
</evidence>
<keyword evidence="6" id="KW-1185">Reference proteome</keyword>
<feature type="domain" description="Methyltransferase small" evidence="4">
    <location>
        <begin position="52"/>
        <end position="220"/>
    </location>
</feature>
<dbReference type="Gene3D" id="3.40.50.150">
    <property type="entry name" value="Vaccinia Virus protein VP39"/>
    <property type="match status" value="1"/>
</dbReference>
<keyword evidence="2 5" id="KW-0808">Transferase</keyword>
<dbReference type="InterPro" id="IPR029063">
    <property type="entry name" value="SAM-dependent_MTases_sf"/>
</dbReference>
<dbReference type="PANTHER" id="PTHR47816">
    <property type="entry name" value="RIBOSOMAL RNA SMALL SUBUNIT METHYLTRANSFERASE C"/>
    <property type="match status" value="1"/>
</dbReference>
<proteinExistence type="predicted"/>
<reference evidence="5 6" key="1">
    <citation type="submission" date="2019-03" db="EMBL/GenBank/DDBJ databases">
        <title>Sequencing the genomes of 1000 actinobacteria strains.</title>
        <authorList>
            <person name="Klenk H.-P."/>
        </authorList>
    </citation>
    <scope>NUCLEOTIDE SEQUENCE [LARGE SCALE GENOMIC DNA]</scope>
    <source>
        <strain evidence="5 6">DSM 43805</strain>
    </source>
</reference>
<evidence type="ECO:0000256" key="1">
    <source>
        <dbReference type="ARBA" id="ARBA00022603"/>
    </source>
</evidence>
<feature type="region of interest" description="Disordered" evidence="3">
    <location>
        <begin position="1"/>
        <end position="36"/>
    </location>
</feature>
<accession>A0A4R6JQB6</accession>
<protein>
    <submittedName>
        <fullName evidence="5">16S rRNA m(2)G 1207 methyltransferase</fullName>
    </submittedName>
</protein>
<evidence type="ECO:0000313" key="6">
    <source>
        <dbReference type="Proteomes" id="UP000294901"/>
    </source>
</evidence>
<dbReference type="EMBL" id="SNWR01000001">
    <property type="protein sequence ID" value="TDO38773.1"/>
    <property type="molecule type" value="Genomic_DNA"/>
</dbReference>
<evidence type="ECO:0000259" key="4">
    <source>
        <dbReference type="Pfam" id="PF05175"/>
    </source>
</evidence>
<dbReference type="GO" id="GO:0008757">
    <property type="term" value="F:S-adenosylmethionine-dependent methyltransferase activity"/>
    <property type="evidence" value="ECO:0007669"/>
    <property type="project" value="InterPro"/>
</dbReference>
<organism evidence="5 6">
    <name type="scientific">Paractinoplanes brasiliensis</name>
    <dbReference type="NCBI Taxonomy" id="52695"/>
    <lineage>
        <taxon>Bacteria</taxon>
        <taxon>Bacillati</taxon>
        <taxon>Actinomycetota</taxon>
        <taxon>Actinomycetes</taxon>
        <taxon>Micromonosporales</taxon>
        <taxon>Micromonosporaceae</taxon>
        <taxon>Paractinoplanes</taxon>
    </lineage>
</organism>
<name>A0A4R6JQB6_9ACTN</name>
<evidence type="ECO:0000256" key="3">
    <source>
        <dbReference type="SAM" id="MobiDB-lite"/>
    </source>
</evidence>
<gene>
    <name evidence="5" type="ORF">C8E87_2435</name>
</gene>
<keyword evidence="1 5" id="KW-0489">Methyltransferase</keyword>
<dbReference type="InterPro" id="IPR046977">
    <property type="entry name" value="RsmC/RlmG"/>
</dbReference>
<comment type="caution">
    <text evidence="5">The sequence shown here is derived from an EMBL/GenBank/DDBJ whole genome shotgun (WGS) entry which is preliminary data.</text>
</comment>
<dbReference type="GO" id="GO:0032259">
    <property type="term" value="P:methylation"/>
    <property type="evidence" value="ECO:0007669"/>
    <property type="project" value="UniProtKB-KW"/>
</dbReference>
<dbReference type="SUPFAM" id="SSF53335">
    <property type="entry name" value="S-adenosyl-L-methionine-dependent methyltransferases"/>
    <property type="match status" value="1"/>
</dbReference>